<evidence type="ECO:0008006" key="3">
    <source>
        <dbReference type="Google" id="ProtNLM"/>
    </source>
</evidence>
<dbReference type="RefSeq" id="WP_068914019.1">
    <property type="nucleotide sequence ID" value="NZ_MBEW02000022.1"/>
</dbReference>
<dbReference type="AlphaFoldDB" id="A0A371IJR0"/>
<comment type="caution">
    <text evidence="1">The sequence shown here is derived from an EMBL/GenBank/DDBJ whole genome shotgun (WGS) entry which is preliminary data.</text>
</comment>
<sequence length="117" mass="13571">MEFKFKGISSLKYDLIFDIVTYPLYEKPKFIRVEIPGRHGDIKRCDGFESVPCEIDILVRGSVAQRITKINELKSWLTGQGTLELEGDAAREMVVIDFKPKEKYRFYEVVTVDFESV</sequence>
<name>A0A371IJR0_9FIRM</name>
<gene>
    <name evidence="1" type="ORF">BBG48_008455</name>
</gene>
<proteinExistence type="predicted"/>
<evidence type="ECO:0000313" key="1">
    <source>
        <dbReference type="EMBL" id="RDY20706.1"/>
    </source>
</evidence>
<keyword evidence="2" id="KW-1185">Reference proteome</keyword>
<dbReference type="EMBL" id="MBEW02000022">
    <property type="protein sequence ID" value="RDY20706.1"/>
    <property type="molecule type" value="Genomic_DNA"/>
</dbReference>
<dbReference type="STRING" id="1871336.BBG48_05300"/>
<organism evidence="1 2">
    <name type="scientific">Criibacterium bergeronii</name>
    <dbReference type="NCBI Taxonomy" id="1871336"/>
    <lineage>
        <taxon>Bacteria</taxon>
        <taxon>Bacillati</taxon>
        <taxon>Bacillota</taxon>
        <taxon>Clostridia</taxon>
        <taxon>Peptostreptococcales</taxon>
        <taxon>Filifactoraceae</taxon>
        <taxon>Criibacterium</taxon>
    </lineage>
</organism>
<accession>A0A371IJR0</accession>
<reference evidence="1 2" key="1">
    <citation type="journal article" date="2016" name="Genome Announc.">
        <title>Draft Genome Sequence of Criibacterium bergeronii gen. nov., sp. nov., Strain CCRI-22567T, Isolated from a Vaginal Sample from a Woman with Bacterial Vaginosis.</title>
        <authorList>
            <person name="Maheux A.F."/>
            <person name="Berube E."/>
            <person name="Boudreau D.K."/>
            <person name="Raymond F."/>
            <person name="Corbeil J."/>
            <person name="Roy P.H."/>
            <person name="Boissinot M."/>
            <person name="Omar R.F."/>
        </authorList>
    </citation>
    <scope>NUCLEOTIDE SEQUENCE [LARGE SCALE GENOMIC DNA]</scope>
    <source>
        <strain evidence="1 2">CCRI-22567</strain>
    </source>
</reference>
<evidence type="ECO:0000313" key="2">
    <source>
        <dbReference type="Proteomes" id="UP000093352"/>
    </source>
</evidence>
<dbReference type="Proteomes" id="UP000093352">
    <property type="component" value="Unassembled WGS sequence"/>
</dbReference>
<protein>
    <recommendedName>
        <fullName evidence="3">DUF3168 domain-containing protein</fullName>
    </recommendedName>
</protein>